<reference evidence="3" key="2">
    <citation type="submission" date="2022-01" db="EMBL/GenBank/DDBJ databases">
        <title>Collection of gut derived symbiotic bacterial strains cultured from healthy donors.</title>
        <authorList>
            <person name="Lin H."/>
            <person name="Kohout C."/>
            <person name="Waligurski E."/>
            <person name="Pamer E.G."/>
        </authorList>
    </citation>
    <scope>NUCLEOTIDE SEQUENCE</scope>
    <source>
        <strain evidence="3">DFI.1.149</strain>
    </source>
</reference>
<dbReference type="InterPro" id="IPR012336">
    <property type="entry name" value="Thioredoxin-like_fold"/>
</dbReference>
<dbReference type="Proteomes" id="UP000283426">
    <property type="component" value="Unassembled WGS sequence"/>
</dbReference>
<dbReference type="SUPFAM" id="SSF52833">
    <property type="entry name" value="Thioredoxin-like"/>
    <property type="match status" value="2"/>
</dbReference>
<dbReference type="EMBL" id="QRYW01000002">
    <property type="protein sequence ID" value="RGV30377.1"/>
    <property type="molecule type" value="Genomic_DNA"/>
</dbReference>
<protein>
    <submittedName>
        <fullName evidence="6">DUF255 domain-containing protein</fullName>
    </submittedName>
    <submittedName>
        <fullName evidence="3">Thioredoxin family protein</fullName>
    </submittedName>
</protein>
<dbReference type="CDD" id="cd02947">
    <property type="entry name" value="TRX_family"/>
    <property type="match status" value="1"/>
</dbReference>
<evidence type="ECO:0000313" key="3">
    <source>
        <dbReference type="EMBL" id="MCG4961639.1"/>
    </source>
</evidence>
<dbReference type="InterPro" id="IPR017937">
    <property type="entry name" value="Thioredoxin_CS"/>
</dbReference>
<feature type="domain" description="Thioredoxin" evidence="2">
    <location>
        <begin position="328"/>
        <end position="478"/>
    </location>
</feature>
<dbReference type="InterPro" id="IPR036249">
    <property type="entry name" value="Thioredoxin-like_sf"/>
</dbReference>
<dbReference type="EMBL" id="JAKNDN010000041">
    <property type="protein sequence ID" value="MCG4961639.1"/>
    <property type="molecule type" value="Genomic_DNA"/>
</dbReference>
<evidence type="ECO:0000256" key="1">
    <source>
        <dbReference type="ARBA" id="ARBA00023284"/>
    </source>
</evidence>
<dbReference type="GeneID" id="61275439"/>
<sequence length="488" mass="57067">MKNIFLIVFCLLVSTVWAKEEKNKRIQYCTTLEEAMQQAARKHKPIFFNCYAGWAGPSVLMDSVVLTDPDLVSFIQKHFVSLRVDMPKTQEGRKLAERYRVKFYAHYLILDEKGEIIHRISGGAKAPEFKEKLKAGLNPKTSLAGMTRHYEKGDRSFKFLAAYAGTLKTADENEKFQEVADYYLEHIDSAGLYLPQSWEILWNKGKRYDSEWFRFIYDHRNELVEKNGEKVLNFIVQVLFHQVYPYMMFEKVYDMDFISEIEQKAGHLEFTSLNRDQLLDMCKILHFRQQKKYSEMLDLWGKMVPNLPNEALKVRYDATLGRLQDMNETEKKQAIAYLKERMAGMTGSTLERYRQIVTELSDYQGIRFETGGLQEALAKARKENKAVFVDCYTSWCGPCKMMSSKVFPDKQAGDFFNPRFISLKIDMEKDEGKELAQKWNIRVFPTYLILDPQGEIVYTSQGYIPAEELIRRMNEGLEQWKNNIKTGK</sequence>
<dbReference type="GO" id="GO:0015035">
    <property type="term" value="F:protein-disulfide reductase activity"/>
    <property type="evidence" value="ECO:0007669"/>
    <property type="project" value="TreeGrafter"/>
</dbReference>
<keyword evidence="1" id="KW-0676">Redox-active center</keyword>
<evidence type="ECO:0000313" key="8">
    <source>
        <dbReference type="Proteomes" id="UP000284434"/>
    </source>
</evidence>
<dbReference type="AlphaFoldDB" id="A0A3D4ZCP7"/>
<dbReference type="Pfam" id="PF13899">
    <property type="entry name" value="Thioredoxin_7"/>
    <property type="match status" value="1"/>
</dbReference>
<dbReference type="EMBL" id="JAQMRD010000013">
    <property type="protein sequence ID" value="MDB9223569.1"/>
    <property type="molecule type" value="Genomic_DNA"/>
</dbReference>
<dbReference type="Proteomes" id="UP001212263">
    <property type="component" value="Unassembled WGS sequence"/>
</dbReference>
<dbReference type="InterPro" id="IPR013766">
    <property type="entry name" value="Thioredoxin_domain"/>
</dbReference>
<comment type="caution">
    <text evidence="6">The sequence shown here is derived from an EMBL/GenBank/DDBJ whole genome shotgun (WGS) entry which is preliminary data.</text>
</comment>
<dbReference type="PANTHER" id="PTHR32234">
    <property type="entry name" value="THIOL:DISULFIDE INTERCHANGE PROTEIN DSBD"/>
    <property type="match status" value="1"/>
</dbReference>
<dbReference type="PANTHER" id="PTHR32234:SF0">
    <property type="entry name" value="THIOL:DISULFIDE INTERCHANGE PROTEIN DSBD"/>
    <property type="match status" value="1"/>
</dbReference>
<dbReference type="PROSITE" id="PS00194">
    <property type="entry name" value="THIOREDOXIN_1"/>
    <property type="match status" value="1"/>
</dbReference>
<dbReference type="EMBL" id="QSCO01000007">
    <property type="protein sequence ID" value="RGY07779.1"/>
    <property type="molecule type" value="Genomic_DNA"/>
</dbReference>
<reference evidence="4" key="3">
    <citation type="submission" date="2023-01" db="EMBL/GenBank/DDBJ databases">
        <title>Human gut microbiome strain richness.</title>
        <authorList>
            <person name="Chen-Liaw A."/>
        </authorList>
    </citation>
    <scope>NUCLEOTIDE SEQUENCE</scope>
    <source>
        <strain evidence="4">RTP21484st1_B7_RTP21484_190118</strain>
    </source>
</reference>
<dbReference type="Proteomes" id="UP001199750">
    <property type="component" value="Unassembled WGS sequence"/>
</dbReference>
<dbReference type="Gene3D" id="3.40.30.10">
    <property type="entry name" value="Glutaredoxin"/>
    <property type="match status" value="2"/>
</dbReference>
<evidence type="ECO:0000313" key="4">
    <source>
        <dbReference type="EMBL" id="MDB9223569.1"/>
    </source>
</evidence>
<evidence type="ECO:0000313" key="6">
    <source>
        <dbReference type="EMBL" id="RGY07779.1"/>
    </source>
</evidence>
<evidence type="ECO:0000259" key="2">
    <source>
        <dbReference type="PROSITE" id="PS51352"/>
    </source>
</evidence>
<reference evidence="7 8" key="1">
    <citation type="submission" date="2018-08" db="EMBL/GenBank/DDBJ databases">
        <title>A genome reference for cultivated species of the human gut microbiota.</title>
        <authorList>
            <person name="Zou Y."/>
            <person name="Xue W."/>
            <person name="Luo G."/>
        </authorList>
    </citation>
    <scope>NUCLEOTIDE SEQUENCE [LARGE SCALE GENOMIC DNA]</scope>
    <source>
        <strain evidence="5 7">AF14-6AC</strain>
        <strain evidence="6 8">OF03-11</strain>
    </source>
</reference>
<accession>A0A3D4ZCP7</accession>
<dbReference type="PROSITE" id="PS51352">
    <property type="entry name" value="THIOREDOXIN_2"/>
    <property type="match status" value="1"/>
</dbReference>
<dbReference type="GO" id="GO:0045454">
    <property type="term" value="P:cell redox homeostasis"/>
    <property type="evidence" value="ECO:0007669"/>
    <property type="project" value="TreeGrafter"/>
</dbReference>
<gene>
    <name evidence="5" type="ORF">DWW24_01505</name>
    <name evidence="6" type="ORF">DXA53_06640</name>
    <name evidence="3" type="ORF">L0P03_17600</name>
    <name evidence="4" type="ORF">PN645_11185</name>
</gene>
<dbReference type="Proteomes" id="UP000284434">
    <property type="component" value="Unassembled WGS sequence"/>
</dbReference>
<evidence type="ECO:0000313" key="5">
    <source>
        <dbReference type="EMBL" id="RGV30377.1"/>
    </source>
</evidence>
<name>A0A3D4ZCP7_9BACT</name>
<organism evidence="6 8">
    <name type="scientific">Odoribacter splanchnicus</name>
    <dbReference type="NCBI Taxonomy" id="28118"/>
    <lineage>
        <taxon>Bacteria</taxon>
        <taxon>Pseudomonadati</taxon>
        <taxon>Bacteroidota</taxon>
        <taxon>Bacteroidia</taxon>
        <taxon>Bacteroidales</taxon>
        <taxon>Odoribacteraceae</taxon>
        <taxon>Odoribacter</taxon>
    </lineage>
</organism>
<dbReference type="Pfam" id="PF13098">
    <property type="entry name" value="Thioredoxin_2"/>
    <property type="match status" value="1"/>
</dbReference>
<dbReference type="RefSeq" id="WP_013612397.1">
    <property type="nucleotide sequence ID" value="NZ_JABWDG010000006.1"/>
</dbReference>
<evidence type="ECO:0000313" key="7">
    <source>
        <dbReference type="Proteomes" id="UP000283426"/>
    </source>
</evidence>
<proteinExistence type="predicted"/>